<dbReference type="Pfam" id="PF20777">
    <property type="entry name" value="KH_SLS1_2"/>
    <property type="match status" value="1"/>
</dbReference>
<evidence type="ECO:0000259" key="2">
    <source>
        <dbReference type="PROSITE" id="PS51840"/>
    </source>
</evidence>
<sequence>MRSLADFTSAALGGTLKAIVDLNNVPLVNGTAFVKWRLPSSSSAENHGHTDKAVIIDHRAYWNYEKTLQVRLTIDRNQSLHECELQFEIIQEFESGGGGDTKNFLGRIRLNLAEYVDKSDDDEGIVRRYLMQDSKVNSTLKIGVAMRQVEGDRNFTTPPLRSAMAFGGITGVISSEQTDPDDLGPLPSINTQSREAADMQDMYRRTLAASWNSHSDDVPADKLVEDLFSGSISWSSEVHDLQSTRAKEGEHLPSTGAATKSTSANRLSPSFERRPKSSSGNQLRNDENADDILDDDLITERIESFRAPYRPGDKLSPADWENLRSDVQTSFTIQQLSDYIEHFKAEKTVPEEGLILHGGAKLAQWRPGTSAFFETESAPQVGAAKRVATSLDLRGKYLLTERILRDCWYLGLIGEVGQLDIRLPAHSLSLFLHSEHFSFEELAGLHDAKIDITHSLGLVRITGKLHSCEFIRDIIYDATTRIREEDLELYPPGAIPKGKTRVFTADFLSWVSKTYGVSFDLTSTTPTKMFYLVENKPNADSARRTLNLAIHDATQPPIPFGTYMAASEPVDTYDINPELNVSWFDRQKSWFRWAVPSAQTTASNMSDAPFFNKHETRLSDELLKLLRARSRTNLGNAEAHESITAAVGRCLFQHKPFEGKAITAAQLGKLAPQRTFTTDIPRVIPFLHQLAADYPEEEIQPHRLRLVPSAVHANIFPQLELEVAIAPGGFESEYNVQNARAILSQSSVDYLLPECGLDLRFIRKLTHDVLDSFGEDGPLQPLQVSLREFFSKAVIYEGETPLPAFSQLSIPNYLLVEAGKERDPDGFTTAEYMYLPVSDFRGTRLHQYDFEGHQLNYSFYESGPFSPHRTTDIFLDMDVAGTSEQSPSENGDSQEPVQREFGSFYKAACSLAFELDRSGRMM</sequence>
<dbReference type="AlphaFoldDB" id="A0A5N6SF96"/>
<dbReference type="PANTHER" id="PTHR21456">
    <property type="entry name" value="FAMILY WITH SEQUENCE SIMILARITY 102"/>
    <property type="match status" value="1"/>
</dbReference>
<dbReference type="Proteomes" id="UP000325672">
    <property type="component" value="Unassembled WGS sequence"/>
</dbReference>
<proteinExistence type="predicted"/>
<evidence type="ECO:0000313" key="3">
    <source>
        <dbReference type="EMBL" id="KAE8132073.1"/>
    </source>
</evidence>
<dbReference type="PROSITE" id="PS51840">
    <property type="entry name" value="C2_NT"/>
    <property type="match status" value="1"/>
</dbReference>
<evidence type="ECO:0000256" key="1">
    <source>
        <dbReference type="SAM" id="MobiDB-lite"/>
    </source>
</evidence>
<dbReference type="InterPro" id="IPR048400">
    <property type="entry name" value="SLS1_N"/>
</dbReference>
<feature type="domain" description="C2 NT-type" evidence="2">
    <location>
        <begin position="3"/>
        <end position="148"/>
    </location>
</feature>
<dbReference type="Pfam" id="PF20778">
    <property type="entry name" value="SLS1_C"/>
    <property type="match status" value="1"/>
</dbReference>
<dbReference type="Pfam" id="PF10358">
    <property type="entry name" value="NT-C2"/>
    <property type="match status" value="1"/>
</dbReference>
<dbReference type="InterPro" id="IPR039931">
    <property type="entry name" value="EEIG1/2-like"/>
</dbReference>
<feature type="compositionally biased region" description="Polar residues" evidence="1">
    <location>
        <begin position="256"/>
        <end position="268"/>
    </location>
</feature>
<dbReference type="RefSeq" id="XP_031908136.1">
    <property type="nucleotide sequence ID" value="XM_032058023.1"/>
</dbReference>
<gene>
    <name evidence="3" type="ORF">BDV38DRAFT_275408</name>
</gene>
<reference evidence="3 4" key="1">
    <citation type="submission" date="2019-04" db="EMBL/GenBank/DDBJ databases">
        <title>Friends and foes A comparative genomics study of 23 Aspergillus species from section Flavi.</title>
        <authorList>
            <consortium name="DOE Joint Genome Institute"/>
            <person name="Kjaerbolling I."/>
            <person name="Vesth T."/>
            <person name="Frisvad J.C."/>
            <person name="Nybo J.L."/>
            <person name="Theobald S."/>
            <person name="Kildgaard S."/>
            <person name="Isbrandt T."/>
            <person name="Kuo A."/>
            <person name="Sato A."/>
            <person name="Lyhne E.K."/>
            <person name="Kogle M.E."/>
            <person name="Wiebenga A."/>
            <person name="Kun R.S."/>
            <person name="Lubbers R.J."/>
            <person name="Makela M.R."/>
            <person name="Barry K."/>
            <person name="Chovatia M."/>
            <person name="Clum A."/>
            <person name="Daum C."/>
            <person name="Haridas S."/>
            <person name="He G."/>
            <person name="LaButti K."/>
            <person name="Lipzen A."/>
            <person name="Mondo S."/>
            <person name="Riley R."/>
            <person name="Salamov A."/>
            <person name="Simmons B.A."/>
            <person name="Magnuson J.K."/>
            <person name="Henrissat B."/>
            <person name="Mortensen U.H."/>
            <person name="Larsen T.O."/>
            <person name="Devries R.P."/>
            <person name="Grigoriev I.V."/>
            <person name="Machida M."/>
            <person name="Baker S.E."/>
            <person name="Andersen M.R."/>
        </authorList>
    </citation>
    <scope>NUCLEOTIDE SEQUENCE [LARGE SCALE GENOMIC DNA]</scope>
    <source>
        <strain evidence="3 4">CBS 117625</strain>
    </source>
</reference>
<dbReference type="InterPro" id="IPR019448">
    <property type="entry name" value="NT-C2"/>
</dbReference>
<dbReference type="OrthoDB" id="3365224at2759"/>
<dbReference type="EMBL" id="ML743641">
    <property type="protein sequence ID" value="KAE8132073.1"/>
    <property type="molecule type" value="Genomic_DNA"/>
</dbReference>
<dbReference type="InterPro" id="IPR048401">
    <property type="entry name" value="SLS1_C"/>
</dbReference>
<organism evidence="3 4">
    <name type="scientific">Aspergillus pseudotamarii</name>
    <dbReference type="NCBI Taxonomy" id="132259"/>
    <lineage>
        <taxon>Eukaryota</taxon>
        <taxon>Fungi</taxon>
        <taxon>Dikarya</taxon>
        <taxon>Ascomycota</taxon>
        <taxon>Pezizomycotina</taxon>
        <taxon>Eurotiomycetes</taxon>
        <taxon>Eurotiomycetidae</taxon>
        <taxon>Eurotiales</taxon>
        <taxon>Aspergillaceae</taxon>
        <taxon>Aspergillus</taxon>
        <taxon>Aspergillus subgen. Circumdati</taxon>
    </lineage>
</organism>
<feature type="region of interest" description="Disordered" evidence="1">
    <location>
        <begin position="239"/>
        <end position="292"/>
    </location>
</feature>
<protein>
    <submittedName>
        <fullName evidence="3">Mitochondrial inner-membrane-bound regulator-domain-containing protein</fullName>
    </submittedName>
</protein>
<name>A0A5N6SF96_ASPPS</name>
<evidence type="ECO:0000313" key="4">
    <source>
        <dbReference type="Proteomes" id="UP000325672"/>
    </source>
</evidence>
<feature type="compositionally biased region" description="Basic and acidic residues" evidence="1">
    <location>
        <begin position="239"/>
        <end position="251"/>
    </location>
</feature>
<dbReference type="InterPro" id="IPR048748">
    <property type="entry name" value="SLS1_KH2"/>
</dbReference>
<accession>A0A5N6SF96</accession>
<keyword evidence="4" id="KW-1185">Reference proteome</keyword>
<dbReference type="GeneID" id="43642233"/>
<dbReference type="Pfam" id="PF20776">
    <property type="entry name" value="SLS1_N"/>
    <property type="match status" value="1"/>
</dbReference>
<dbReference type="PANTHER" id="PTHR21456:SF1">
    <property type="entry name" value="C2 NT-TYPE DOMAIN-CONTAINING PROTEIN"/>
    <property type="match status" value="1"/>
</dbReference>